<evidence type="ECO:0000256" key="1">
    <source>
        <dbReference type="SAM" id="Coils"/>
    </source>
</evidence>
<keyword evidence="3" id="KW-1185">Reference proteome</keyword>
<evidence type="ECO:0000313" key="3">
    <source>
        <dbReference type="Proteomes" id="UP001416393"/>
    </source>
</evidence>
<sequence>MDTITPYIPALIIFIGALFAASQANNDKKEIASKQEEINIIVKRNETLSSNILDLTNQLSRITKEVKHISLENSEISKVNFDLSKENIDLSKEIKDISDNIKDLSNENLKNTEEIKDYSNSEKFFRERDFSFLNKLFPDGCIINRQNFSGKNFSKSTISNSPIIEDIQSHIKVAKGYSELVNTYESKLNNGGVISSVEMNTSINLSYYGKLQKLQGHRIGNSCQYFVIIDVDEYGYTFAVGRTICGKGVRF</sequence>
<protein>
    <submittedName>
        <fullName evidence="2">Uncharacterized protein</fullName>
    </submittedName>
</protein>
<proteinExistence type="predicted"/>
<accession>A0ABV0AFR5</accession>
<evidence type="ECO:0000313" key="2">
    <source>
        <dbReference type="EMBL" id="MEN3324781.1"/>
    </source>
</evidence>
<name>A0ABV0AFR5_9FLAO</name>
<dbReference type="EMBL" id="JAZHYP010000008">
    <property type="protein sequence ID" value="MEN3324781.1"/>
    <property type="molecule type" value="Genomic_DNA"/>
</dbReference>
<dbReference type="RefSeq" id="WP_346242579.1">
    <property type="nucleotide sequence ID" value="NZ_JAZHYP010000008.1"/>
</dbReference>
<gene>
    <name evidence="2" type="ORF">VP395_13660</name>
</gene>
<feature type="coiled-coil region" evidence="1">
    <location>
        <begin position="45"/>
        <end position="121"/>
    </location>
</feature>
<dbReference type="Proteomes" id="UP001416393">
    <property type="component" value="Unassembled WGS sequence"/>
</dbReference>
<organism evidence="2 3">
    <name type="scientific">Mariniflexile soesokkakense</name>
    <dbReference type="NCBI Taxonomy" id="1343160"/>
    <lineage>
        <taxon>Bacteria</taxon>
        <taxon>Pseudomonadati</taxon>
        <taxon>Bacteroidota</taxon>
        <taxon>Flavobacteriia</taxon>
        <taxon>Flavobacteriales</taxon>
        <taxon>Flavobacteriaceae</taxon>
        <taxon>Mariniflexile</taxon>
    </lineage>
</organism>
<comment type="caution">
    <text evidence="2">The sequence shown here is derived from an EMBL/GenBank/DDBJ whole genome shotgun (WGS) entry which is preliminary data.</text>
</comment>
<keyword evidence="1" id="KW-0175">Coiled coil</keyword>
<reference evidence="2 3" key="1">
    <citation type="submission" date="2024-01" db="EMBL/GenBank/DDBJ databases">
        <title>Mariniflexile litorale sp. nov., isolated from the shallow sediments of the Sea of Japan.</title>
        <authorList>
            <person name="Romanenko L."/>
            <person name="Bystritskaya E."/>
            <person name="Isaeva M."/>
        </authorList>
    </citation>
    <scope>NUCLEOTIDE SEQUENCE [LARGE SCALE GENOMIC DNA]</scope>
    <source>
        <strain evidence="2 3">KCTC 32427</strain>
    </source>
</reference>